<evidence type="ECO:0000256" key="3">
    <source>
        <dbReference type="ARBA" id="ARBA00022475"/>
    </source>
</evidence>
<feature type="transmembrane region" description="Helical" evidence="7">
    <location>
        <begin position="249"/>
        <end position="270"/>
    </location>
</feature>
<evidence type="ECO:0000259" key="9">
    <source>
        <dbReference type="Pfam" id="PF07662"/>
    </source>
</evidence>
<feature type="transmembrane region" description="Helical" evidence="7">
    <location>
        <begin position="447"/>
        <end position="464"/>
    </location>
</feature>
<proteinExistence type="inferred from homology"/>
<accession>A0A8S3SJ94</accession>
<keyword evidence="6 7" id="KW-0472">Membrane</keyword>
<dbReference type="OrthoDB" id="6075923at2759"/>
<evidence type="ECO:0000259" key="10">
    <source>
        <dbReference type="Pfam" id="PF07670"/>
    </source>
</evidence>
<comment type="subcellular location">
    <subcellularLocation>
        <location evidence="1">Cell membrane</location>
        <topology evidence="1">Multi-pass membrane protein</topology>
    </subcellularLocation>
</comment>
<gene>
    <name evidence="11" type="ORF">MEDL_31718</name>
</gene>
<comment type="similarity">
    <text evidence="2">Belongs to the concentrative nucleoside transporter (CNT) (TC 2.A.41) family.</text>
</comment>
<evidence type="ECO:0000256" key="6">
    <source>
        <dbReference type="ARBA" id="ARBA00023136"/>
    </source>
</evidence>
<comment type="caution">
    <text evidence="11">The sequence shown here is derived from an EMBL/GenBank/DDBJ whole genome shotgun (WGS) entry which is preliminary data.</text>
</comment>
<dbReference type="EMBL" id="CAJPWZ010001585">
    <property type="protein sequence ID" value="CAG2218086.1"/>
    <property type="molecule type" value="Genomic_DNA"/>
</dbReference>
<evidence type="ECO:0000256" key="7">
    <source>
        <dbReference type="SAM" id="Phobius"/>
    </source>
</evidence>
<evidence type="ECO:0000259" key="8">
    <source>
        <dbReference type="Pfam" id="PF01773"/>
    </source>
</evidence>
<feature type="transmembrane region" description="Helical" evidence="7">
    <location>
        <begin position="193"/>
        <end position="210"/>
    </location>
</feature>
<sequence>MASEQPLLQKSSTVKSESFTIDDTLSADRKSQIKKSCMNSDSFSQFYTPPVLKSSWWRNKTKTFVLTALKILIPVAYLCYIIYAVWYNSARAGLLAWDICVLIVWIFLFTQTPRRLANRGKTALIINFRLLISKAIYVRAIITTVTLLVIFGFLCYDWYQDIRKLVPFGGLLFFILIVFITSRSPSKVQWTPVIWGIILQFVLGMIILRWPTGYAVCQFIGDQVTAFLAYTDNGSRFVFGDEGLKDHPVVFKVLPVVVFFSAIVNILYYLGAMQVIIKGIARVLRFAMKTSPMESFATSAHIFVGQVESSIALKPFINDVSRSELNAIMTGGFATVAGTVIGAYIEFGVPANHLIAASFMSAPAALAVSKLGWPEKKKVDGFSMDNISINVGKESNLMEAASAGATSTVKLIAYVVVNLIAFLAILSFVDAIISFYGDRVGHPEVNFEWLCSYIFMPLAVIMGIPWKDCRVVATLIGKKIVLNEFLAYIDLGALMRENKIEGRSAVISTYILCGFGSIAAMGINLGALIAAEPSRRRDYARGVFRAFVCGNIACFMTACIAGMLYTEPIPVFSNSTDFNITSNSSLFNMTSSNSSFFMTNLTNTPGGSG</sequence>
<feature type="domain" description="Nucleoside transporter/FeoB GTPase Gate" evidence="10">
    <location>
        <begin position="250"/>
        <end position="348"/>
    </location>
</feature>
<keyword evidence="5 7" id="KW-1133">Transmembrane helix</keyword>
<dbReference type="InterPro" id="IPR008276">
    <property type="entry name" value="C_nuclsd_transpt"/>
</dbReference>
<feature type="transmembrane region" description="Helical" evidence="7">
    <location>
        <begin position="509"/>
        <end position="531"/>
    </location>
</feature>
<feature type="transmembrane region" description="Helical" evidence="7">
    <location>
        <begin position="92"/>
        <end position="110"/>
    </location>
</feature>
<dbReference type="Pfam" id="PF01773">
    <property type="entry name" value="Nucleos_tra2_N"/>
    <property type="match status" value="1"/>
</dbReference>
<evidence type="ECO:0000256" key="5">
    <source>
        <dbReference type="ARBA" id="ARBA00022989"/>
    </source>
</evidence>
<feature type="transmembrane region" description="Helical" evidence="7">
    <location>
        <begin position="325"/>
        <end position="345"/>
    </location>
</feature>
<feature type="transmembrane region" description="Helical" evidence="7">
    <location>
        <begin position="543"/>
        <end position="565"/>
    </location>
</feature>
<feature type="transmembrane region" description="Helical" evidence="7">
    <location>
        <begin position="63"/>
        <end position="86"/>
    </location>
</feature>
<feature type="transmembrane region" description="Helical" evidence="7">
    <location>
        <begin position="136"/>
        <end position="159"/>
    </location>
</feature>
<dbReference type="InterPro" id="IPR011657">
    <property type="entry name" value="CNT_C_dom"/>
</dbReference>
<protein>
    <submittedName>
        <fullName evidence="11">SLC28A</fullName>
    </submittedName>
</protein>
<evidence type="ECO:0000313" key="11">
    <source>
        <dbReference type="EMBL" id="CAG2218086.1"/>
    </source>
</evidence>
<keyword evidence="12" id="KW-1185">Reference proteome</keyword>
<dbReference type="AlphaFoldDB" id="A0A8S3SJ94"/>
<reference evidence="11" key="1">
    <citation type="submission" date="2021-03" db="EMBL/GenBank/DDBJ databases">
        <authorList>
            <person name="Bekaert M."/>
        </authorList>
    </citation>
    <scope>NUCLEOTIDE SEQUENCE</scope>
</reference>
<dbReference type="GO" id="GO:0005886">
    <property type="term" value="C:plasma membrane"/>
    <property type="evidence" value="ECO:0007669"/>
    <property type="project" value="UniProtKB-SubCell"/>
</dbReference>
<dbReference type="Pfam" id="PF07662">
    <property type="entry name" value="Nucleos_tra2_C"/>
    <property type="match status" value="1"/>
</dbReference>
<feature type="domain" description="Concentrative nucleoside transporter C-terminal" evidence="9">
    <location>
        <begin position="353"/>
        <end position="562"/>
    </location>
</feature>
<evidence type="ECO:0000313" key="12">
    <source>
        <dbReference type="Proteomes" id="UP000683360"/>
    </source>
</evidence>
<evidence type="ECO:0000256" key="2">
    <source>
        <dbReference type="ARBA" id="ARBA00009033"/>
    </source>
</evidence>
<dbReference type="GO" id="GO:0005415">
    <property type="term" value="F:nucleoside:sodium symporter activity"/>
    <property type="evidence" value="ECO:0007669"/>
    <property type="project" value="TreeGrafter"/>
</dbReference>
<organism evidence="11 12">
    <name type="scientific">Mytilus edulis</name>
    <name type="common">Blue mussel</name>
    <dbReference type="NCBI Taxonomy" id="6550"/>
    <lineage>
        <taxon>Eukaryota</taxon>
        <taxon>Metazoa</taxon>
        <taxon>Spiralia</taxon>
        <taxon>Lophotrochozoa</taxon>
        <taxon>Mollusca</taxon>
        <taxon>Bivalvia</taxon>
        <taxon>Autobranchia</taxon>
        <taxon>Pteriomorphia</taxon>
        <taxon>Mytilida</taxon>
        <taxon>Mytiloidea</taxon>
        <taxon>Mytilidae</taxon>
        <taxon>Mytilinae</taxon>
        <taxon>Mytilus</taxon>
    </lineage>
</organism>
<feature type="transmembrane region" description="Helical" evidence="7">
    <location>
        <begin position="411"/>
        <end position="435"/>
    </location>
</feature>
<dbReference type="InterPro" id="IPR011642">
    <property type="entry name" value="Gate_dom"/>
</dbReference>
<dbReference type="InterPro" id="IPR002668">
    <property type="entry name" value="CNT_N_dom"/>
</dbReference>
<dbReference type="PANTHER" id="PTHR10590:SF4">
    <property type="entry name" value="SOLUTE CARRIER FAMILY 28 MEMBER 3"/>
    <property type="match status" value="1"/>
</dbReference>
<feature type="domain" description="Concentrative nucleoside transporter N-terminal" evidence="8">
    <location>
        <begin position="170"/>
        <end position="241"/>
    </location>
</feature>
<name>A0A8S3SJ94_MYTED</name>
<keyword evidence="4 7" id="KW-0812">Transmembrane</keyword>
<evidence type="ECO:0000256" key="4">
    <source>
        <dbReference type="ARBA" id="ARBA00022692"/>
    </source>
</evidence>
<dbReference type="PANTHER" id="PTHR10590">
    <property type="entry name" value="SODIUM/NUCLEOSIDE COTRANSPORTER"/>
    <property type="match status" value="1"/>
</dbReference>
<feature type="transmembrane region" description="Helical" evidence="7">
    <location>
        <begin position="165"/>
        <end position="181"/>
    </location>
</feature>
<evidence type="ECO:0000256" key="1">
    <source>
        <dbReference type="ARBA" id="ARBA00004651"/>
    </source>
</evidence>
<dbReference type="Proteomes" id="UP000683360">
    <property type="component" value="Unassembled WGS sequence"/>
</dbReference>
<dbReference type="Pfam" id="PF07670">
    <property type="entry name" value="Gate"/>
    <property type="match status" value="1"/>
</dbReference>
<keyword evidence="3" id="KW-1003">Cell membrane</keyword>